<proteinExistence type="predicted"/>
<organism evidence="1 2">
    <name type="scientific">Avena sativa</name>
    <name type="common">Oat</name>
    <dbReference type="NCBI Taxonomy" id="4498"/>
    <lineage>
        <taxon>Eukaryota</taxon>
        <taxon>Viridiplantae</taxon>
        <taxon>Streptophyta</taxon>
        <taxon>Embryophyta</taxon>
        <taxon>Tracheophyta</taxon>
        <taxon>Spermatophyta</taxon>
        <taxon>Magnoliopsida</taxon>
        <taxon>Liliopsida</taxon>
        <taxon>Poales</taxon>
        <taxon>Poaceae</taxon>
        <taxon>BOP clade</taxon>
        <taxon>Pooideae</taxon>
        <taxon>Poodae</taxon>
        <taxon>Poeae</taxon>
        <taxon>Poeae Chloroplast Group 1 (Aveneae type)</taxon>
        <taxon>Aveninae</taxon>
        <taxon>Avena</taxon>
    </lineage>
</organism>
<protein>
    <submittedName>
        <fullName evidence="1">Uncharacterized protein</fullName>
    </submittedName>
</protein>
<dbReference type="Proteomes" id="UP001732700">
    <property type="component" value="Chromosome 6A"/>
</dbReference>
<keyword evidence="2" id="KW-1185">Reference proteome</keyword>
<reference evidence="1" key="2">
    <citation type="submission" date="2025-09" db="UniProtKB">
        <authorList>
            <consortium name="EnsemblPlants"/>
        </authorList>
    </citation>
    <scope>IDENTIFICATION</scope>
</reference>
<name>A0ACD5YX55_AVESA</name>
<sequence>MLLFLQLRHEELVAGGQMVLTFLGRKHDDVYSGDLCRLHGLLSRSVQSLVEEGLVEKEKLDSFNLPFYGPSMDEVKAVVEQSEQFDMNHIELFETNWDPYEDPESNHVHDTVQSGINVAKSVRAVMEPLFANHFGESVLDEIFKKFAHMVAVHLEKENTKYSVIALSLKGR</sequence>
<reference evidence="1" key="1">
    <citation type="submission" date="2021-05" db="EMBL/GenBank/DDBJ databases">
        <authorList>
            <person name="Scholz U."/>
            <person name="Mascher M."/>
            <person name="Fiebig A."/>
        </authorList>
    </citation>
    <scope>NUCLEOTIDE SEQUENCE [LARGE SCALE GENOMIC DNA]</scope>
</reference>
<accession>A0ACD5YX55</accession>
<evidence type="ECO:0000313" key="2">
    <source>
        <dbReference type="Proteomes" id="UP001732700"/>
    </source>
</evidence>
<evidence type="ECO:0000313" key="1">
    <source>
        <dbReference type="EnsemblPlants" id="AVESA.00010b.r2.6AG1042050.1.CDS"/>
    </source>
</evidence>
<dbReference type="EnsemblPlants" id="AVESA.00010b.r2.6AG1042050.1">
    <property type="protein sequence ID" value="AVESA.00010b.r2.6AG1042050.1.CDS"/>
    <property type="gene ID" value="AVESA.00010b.r2.6AG1042050"/>
</dbReference>